<dbReference type="PROSITE" id="PS50056">
    <property type="entry name" value="TYR_PHOSPHATASE_2"/>
    <property type="match status" value="1"/>
</dbReference>
<gene>
    <name evidence="4" type="ORF">EVOR1521_LOCUS841</name>
</gene>
<dbReference type="Proteomes" id="UP001178507">
    <property type="component" value="Unassembled WGS sequence"/>
</dbReference>
<evidence type="ECO:0000259" key="3">
    <source>
        <dbReference type="PROSITE" id="PS50056"/>
    </source>
</evidence>
<dbReference type="Pfam" id="PF00102">
    <property type="entry name" value="Y_phosphatase"/>
    <property type="match status" value="1"/>
</dbReference>
<dbReference type="PRINTS" id="PR00700">
    <property type="entry name" value="PRTYPHPHTASE"/>
</dbReference>
<evidence type="ECO:0000256" key="1">
    <source>
        <dbReference type="SAM" id="MobiDB-lite"/>
    </source>
</evidence>
<dbReference type="PROSITE" id="PS50055">
    <property type="entry name" value="TYR_PHOSPHATASE_PTP"/>
    <property type="match status" value="1"/>
</dbReference>
<dbReference type="SUPFAM" id="SSF52799">
    <property type="entry name" value="(Phosphotyrosine protein) phosphatases II"/>
    <property type="match status" value="1"/>
</dbReference>
<accession>A0AA36MJR9</accession>
<dbReference type="InterPro" id="IPR050348">
    <property type="entry name" value="Protein-Tyr_Phosphatase"/>
</dbReference>
<dbReference type="SMART" id="SM00404">
    <property type="entry name" value="PTPc_motif"/>
    <property type="match status" value="1"/>
</dbReference>
<evidence type="ECO:0000313" key="5">
    <source>
        <dbReference type="Proteomes" id="UP001178507"/>
    </source>
</evidence>
<dbReference type="InterPro" id="IPR029021">
    <property type="entry name" value="Prot-tyrosine_phosphatase-like"/>
</dbReference>
<feature type="domain" description="Tyrosine-protein phosphatase" evidence="2">
    <location>
        <begin position="115"/>
        <end position="360"/>
    </location>
</feature>
<dbReference type="CDD" id="cd00047">
    <property type="entry name" value="PTPc"/>
    <property type="match status" value="1"/>
</dbReference>
<protein>
    <submittedName>
        <fullName evidence="4">Uncharacterized protein</fullName>
    </submittedName>
</protein>
<feature type="domain" description="Tyrosine specific protein phosphatases" evidence="3">
    <location>
        <begin position="279"/>
        <end position="351"/>
    </location>
</feature>
<dbReference type="InterPro" id="IPR000387">
    <property type="entry name" value="Tyr_Pase_dom"/>
</dbReference>
<keyword evidence="5" id="KW-1185">Reference proteome</keyword>
<organism evidence="4 5">
    <name type="scientific">Effrenium voratum</name>
    <dbReference type="NCBI Taxonomy" id="2562239"/>
    <lineage>
        <taxon>Eukaryota</taxon>
        <taxon>Sar</taxon>
        <taxon>Alveolata</taxon>
        <taxon>Dinophyceae</taxon>
        <taxon>Suessiales</taxon>
        <taxon>Symbiodiniaceae</taxon>
        <taxon>Effrenium</taxon>
    </lineage>
</organism>
<feature type="region of interest" description="Disordered" evidence="1">
    <location>
        <begin position="1"/>
        <end position="27"/>
    </location>
</feature>
<sequence>MAAIATASRRFEETVQANHEGSDDLPKAKKGRFLAEGYCDSLQSDSTPQEKRPVLPLLRRLLTEVNRRSVQSPEELLGFEELADFWEATTPTAEDSAKIAQLRKQLSTALHQFFRSRWPIAKADWTPEEMARGLDRPTGNRSLGEFQVDLSASGVPYINAARIPGLVPGVSFVATQHPLPSTVEHFWHMVLQLQPTVIVMLNGHSSSEDLQDGYALAPYWEQSSVRGFDLDIQEVRHEKASDCCVRMLSCKRGSKAWQGPQLAVPWWRDQSEPDWHLFLELNKLVDSFLTPGKSHSVFVHCAGGIGRAGVFIAADAGARAAAQGEAYSPDRLIAHLRRCRMNMVQTAEQYEFLHRVLPVLTEQLKDDPMSAVPKSG</sequence>
<dbReference type="GO" id="GO:0004725">
    <property type="term" value="F:protein tyrosine phosphatase activity"/>
    <property type="evidence" value="ECO:0007669"/>
    <property type="project" value="InterPro"/>
</dbReference>
<dbReference type="AlphaFoldDB" id="A0AA36MJR9"/>
<evidence type="ECO:0000313" key="4">
    <source>
        <dbReference type="EMBL" id="CAJ1370213.1"/>
    </source>
</evidence>
<reference evidence="4" key="1">
    <citation type="submission" date="2023-08" db="EMBL/GenBank/DDBJ databases">
        <authorList>
            <person name="Chen Y."/>
            <person name="Shah S."/>
            <person name="Dougan E. K."/>
            <person name="Thang M."/>
            <person name="Chan C."/>
        </authorList>
    </citation>
    <scope>NUCLEOTIDE SEQUENCE</scope>
</reference>
<dbReference type="Gene3D" id="3.90.190.10">
    <property type="entry name" value="Protein tyrosine phosphatase superfamily"/>
    <property type="match status" value="1"/>
</dbReference>
<evidence type="ECO:0000259" key="2">
    <source>
        <dbReference type="PROSITE" id="PS50055"/>
    </source>
</evidence>
<name>A0AA36MJR9_9DINO</name>
<dbReference type="InterPro" id="IPR003595">
    <property type="entry name" value="Tyr_Pase_cat"/>
</dbReference>
<comment type="caution">
    <text evidence="4">The sequence shown here is derived from an EMBL/GenBank/DDBJ whole genome shotgun (WGS) entry which is preliminary data.</text>
</comment>
<dbReference type="InterPro" id="IPR000242">
    <property type="entry name" value="PTP_cat"/>
</dbReference>
<dbReference type="PANTHER" id="PTHR19134">
    <property type="entry name" value="RECEPTOR-TYPE TYROSINE-PROTEIN PHOSPHATASE"/>
    <property type="match status" value="1"/>
</dbReference>
<dbReference type="EMBL" id="CAUJNA010000003">
    <property type="protein sequence ID" value="CAJ1370213.1"/>
    <property type="molecule type" value="Genomic_DNA"/>
</dbReference>
<dbReference type="PANTHER" id="PTHR19134:SF449">
    <property type="entry name" value="TYROSINE-PROTEIN PHOSPHATASE 1"/>
    <property type="match status" value="1"/>
</dbReference>
<proteinExistence type="predicted"/>
<dbReference type="SMART" id="SM00194">
    <property type="entry name" value="PTPc"/>
    <property type="match status" value="1"/>
</dbReference>